<evidence type="ECO:0000313" key="1">
    <source>
        <dbReference type="EMBL" id="ORY31074.1"/>
    </source>
</evidence>
<comment type="caution">
    <text evidence="1">The sequence shown here is derived from an EMBL/GenBank/DDBJ whole genome shotgun (WGS) entry which is preliminary data.</text>
</comment>
<dbReference type="Pfam" id="PF17132">
    <property type="entry name" value="Glyco_hydro_106"/>
    <property type="match status" value="1"/>
</dbReference>
<dbReference type="AlphaFoldDB" id="A0A1Y2B8J8"/>
<accession>A0A1Y2B8J8</accession>
<dbReference type="Gene3D" id="3.40.50.880">
    <property type="match status" value="1"/>
</dbReference>
<dbReference type="EMBL" id="MCFC01000017">
    <property type="protein sequence ID" value="ORY31074.1"/>
    <property type="molecule type" value="Genomic_DNA"/>
</dbReference>
<protein>
    <recommendedName>
        <fullName evidence="3">Glycoside hydrolase family 2</fullName>
    </recommendedName>
</protein>
<evidence type="ECO:0008006" key="3">
    <source>
        <dbReference type="Google" id="ProtNLM"/>
    </source>
</evidence>
<evidence type="ECO:0000313" key="2">
    <source>
        <dbReference type="Proteomes" id="UP000193986"/>
    </source>
</evidence>
<reference evidence="1 2" key="1">
    <citation type="submission" date="2016-07" db="EMBL/GenBank/DDBJ databases">
        <title>Pervasive Adenine N6-methylation of Active Genes in Fungi.</title>
        <authorList>
            <consortium name="DOE Joint Genome Institute"/>
            <person name="Mondo S.J."/>
            <person name="Dannebaum R.O."/>
            <person name="Kuo R.C."/>
            <person name="Labutti K."/>
            <person name="Haridas S."/>
            <person name="Kuo A."/>
            <person name="Salamov A."/>
            <person name="Ahrendt S.R."/>
            <person name="Lipzen A."/>
            <person name="Sullivan W."/>
            <person name="Andreopoulos W.B."/>
            <person name="Clum A."/>
            <person name="Lindquist E."/>
            <person name="Daum C."/>
            <person name="Ramamoorthy G.K."/>
            <person name="Gryganskyi A."/>
            <person name="Culley D."/>
            <person name="Magnuson J.K."/>
            <person name="James T.Y."/>
            <person name="O'Malley M.A."/>
            <person name="Stajich J.E."/>
            <person name="Spatafora J.W."/>
            <person name="Visel A."/>
            <person name="Grigoriev I.V."/>
        </authorList>
    </citation>
    <scope>NUCLEOTIDE SEQUENCE [LARGE SCALE GENOMIC DNA]</scope>
    <source>
        <strain evidence="1 2">68-887.2</strain>
    </source>
</reference>
<dbReference type="PANTHER" id="PTHR36848:SF2">
    <property type="entry name" value="SECRETED PROTEIN"/>
    <property type="match status" value="1"/>
</dbReference>
<dbReference type="CDD" id="cd03143">
    <property type="entry name" value="A4_beta-galactosidase_middle_domain"/>
    <property type="match status" value="1"/>
</dbReference>
<name>A0A1Y2B8J8_9TREE</name>
<dbReference type="PANTHER" id="PTHR36848">
    <property type="entry name" value="DNA-BINDING PROTEIN (PUTATIVE SECRETED PROTEIN)-RELATED"/>
    <property type="match status" value="1"/>
</dbReference>
<organism evidence="1 2">
    <name type="scientific">Naematelia encephala</name>
    <dbReference type="NCBI Taxonomy" id="71784"/>
    <lineage>
        <taxon>Eukaryota</taxon>
        <taxon>Fungi</taxon>
        <taxon>Dikarya</taxon>
        <taxon>Basidiomycota</taxon>
        <taxon>Agaricomycotina</taxon>
        <taxon>Tremellomycetes</taxon>
        <taxon>Tremellales</taxon>
        <taxon>Naemateliaceae</taxon>
        <taxon>Naematelia</taxon>
    </lineage>
</organism>
<dbReference type="STRING" id="71784.A0A1Y2B8J8"/>
<keyword evidence="2" id="KW-1185">Reference proteome</keyword>
<proteinExistence type="predicted"/>
<gene>
    <name evidence="1" type="ORF">BCR39DRAFT_528155</name>
</gene>
<sequence>MANPLTYPSSKVPFSLDTFRTPPNEYRGAPFWAWVTKQEKKKTVSQIDVMEKMGMGGFHMHTRVGLDIPYMGEEYMDIVRGCVQKAREKGMYAYLYDEDRWPSGFAGGQVLKGHPELRGVHLLFTPWPYGAELPYPRNQYPIANAAPVRSELGELLATYAVVVADGKLVSSRILSSGQKASSTESTWYAYVEPNPDSEYMGDETYTDLLNPAMTERFIQLTHEVYKLHCGDEFGKTIPSIFTDEPQYCPMSTLNTAKGGGQVFLPWTPSIVESFRQKNGTDLVELLPKIVWNSEDESPGLPRYQFLDHVCDLFTDNYIGILAKWCAANSIMCTGHMNAEPTLASQTAQTGEVMRTYRDMQFPGIDMLCDNREYNTAKQASSVSRQYGRGGVMSEEYGVTGWQFTFEGHKGHGDWQAALGVTLRVHHLFWSTMKGEAKRDYPACIGYQSPWWVEYNTIETHFARINAAMTRGSPVTRVAVIHPIESFWLCFGPKDENAAEMAQRDKAFVELTDWLLKSHIDFDFISESLFPELTSMDAISKTLPVGKCKYDVVILPGLKTIRSTTLERLQRFTEQGGTVIIAGEAPSLVDAKKSSPPPVVPKASALPWSKDRVLAALVPFRDLDMTISETTLYRTQGVRADSLMYQMRADGEERFIFICNTDRNEPCPVNIAVSGNYTVKVLDTLHGNSWELQSAQADGRTTFKWYFDGCESLLLHLIPGPASQTSEEQIVLRRDFMQTADVALESVSLSEPNALLLDYCSYQWNDEAWNGPEEVLRIDQLLRERFGFFRKGAKFRQPHTISLEKRKPAGTLRLRFGFSSEIAVVKPLLAVESPDAMRIWLDDKPVKSSGMGWWVDQDIETVSLPLITPGRHELQLEIDYGPLSNLERIFILGDFGVSLRGRTAKIVPLNLGSVEWGDITRQDLPFYTGNVIYHCSFIATDKPIAVRVAHFASPAVAVELDGQRAGLLVHQPRAMYLGILPIGEHKLDFICYGNRHNAFGALHLVPDKTNWLGADTWRTDFDWWSEEYVLGQVGILNAPRVETPGREIPKQIRRGKHN</sequence>
<dbReference type="InParanoid" id="A0A1Y2B8J8"/>
<dbReference type="Proteomes" id="UP000193986">
    <property type="component" value="Unassembled WGS sequence"/>
</dbReference>
<feature type="non-terminal residue" evidence="1">
    <location>
        <position position="1"/>
    </location>
</feature>
<dbReference type="OrthoDB" id="2579248at2759"/>
<dbReference type="InterPro" id="IPR029062">
    <property type="entry name" value="Class_I_gatase-like"/>
</dbReference>
<dbReference type="InterPro" id="IPR053161">
    <property type="entry name" value="Ulvan_degrading_GH"/>
</dbReference>